<evidence type="ECO:0000313" key="2">
    <source>
        <dbReference type="Proteomes" id="UP000299084"/>
    </source>
</evidence>
<keyword evidence="2" id="KW-1185">Reference proteome</keyword>
<dbReference type="AlphaFoldDB" id="A0A5N4CZ76"/>
<dbReference type="Gene3D" id="3.40.50.11340">
    <property type="match status" value="1"/>
</dbReference>
<sequence length="67" mass="7489">MAEMLWVILCDINPPEVFSLRWDFGIYIASILKTLLKMEESVLVLPSLGPPLPLTEARHPPGPDSMV</sequence>
<gene>
    <name evidence="1" type="ORF">Cadr_000020009</name>
</gene>
<protein>
    <submittedName>
        <fullName evidence="1">GDP-fucose protein O-fucosyltransferase 2</fullName>
    </submittedName>
</protein>
<dbReference type="Proteomes" id="UP000299084">
    <property type="component" value="Unassembled WGS sequence"/>
</dbReference>
<proteinExistence type="predicted"/>
<dbReference type="EMBL" id="JWIN03000017">
    <property type="protein sequence ID" value="KAB1264134.1"/>
    <property type="molecule type" value="Genomic_DNA"/>
</dbReference>
<evidence type="ECO:0000313" key="1">
    <source>
        <dbReference type="EMBL" id="KAB1264134.1"/>
    </source>
</evidence>
<reference evidence="1 2" key="1">
    <citation type="journal article" date="2019" name="Mol. Ecol. Resour.">
        <title>Improving Illumina assemblies with Hi-C and long reads: an example with the North African dromedary.</title>
        <authorList>
            <person name="Elbers J.P."/>
            <person name="Rogers M.F."/>
            <person name="Perelman P.L."/>
            <person name="Proskuryakova A.A."/>
            <person name="Serdyukova N.A."/>
            <person name="Johnson W.E."/>
            <person name="Horin P."/>
            <person name="Corander J."/>
            <person name="Murphy D."/>
            <person name="Burger P.A."/>
        </authorList>
    </citation>
    <scope>NUCLEOTIDE SEQUENCE [LARGE SCALE GENOMIC DNA]</scope>
    <source>
        <strain evidence="1">Drom800</strain>
        <tissue evidence="1">Blood</tissue>
    </source>
</reference>
<keyword evidence="1" id="KW-0808">Transferase</keyword>
<name>A0A5N4CZ76_CAMDR</name>
<keyword evidence="1" id="KW-0328">Glycosyltransferase</keyword>
<dbReference type="GO" id="GO:0016757">
    <property type="term" value="F:glycosyltransferase activity"/>
    <property type="evidence" value="ECO:0007669"/>
    <property type="project" value="UniProtKB-KW"/>
</dbReference>
<comment type="caution">
    <text evidence="1">The sequence shown here is derived from an EMBL/GenBank/DDBJ whole genome shotgun (WGS) entry which is preliminary data.</text>
</comment>
<accession>A0A5N4CZ76</accession>
<organism evidence="1 2">
    <name type="scientific">Camelus dromedarius</name>
    <name type="common">Dromedary</name>
    <name type="synonym">Arabian camel</name>
    <dbReference type="NCBI Taxonomy" id="9838"/>
    <lineage>
        <taxon>Eukaryota</taxon>
        <taxon>Metazoa</taxon>
        <taxon>Chordata</taxon>
        <taxon>Craniata</taxon>
        <taxon>Vertebrata</taxon>
        <taxon>Euteleostomi</taxon>
        <taxon>Mammalia</taxon>
        <taxon>Eutheria</taxon>
        <taxon>Laurasiatheria</taxon>
        <taxon>Artiodactyla</taxon>
        <taxon>Tylopoda</taxon>
        <taxon>Camelidae</taxon>
        <taxon>Camelus</taxon>
    </lineage>
</organism>